<dbReference type="SUPFAM" id="SSF52540">
    <property type="entry name" value="P-loop containing nucleoside triphosphate hydrolases"/>
    <property type="match status" value="1"/>
</dbReference>
<evidence type="ECO:0000256" key="5">
    <source>
        <dbReference type="SAM" id="MobiDB-lite"/>
    </source>
</evidence>
<dbReference type="GO" id="GO:0006355">
    <property type="term" value="P:regulation of DNA-templated transcription"/>
    <property type="evidence" value="ECO:0007669"/>
    <property type="project" value="InterPro"/>
</dbReference>
<dbReference type="Gene3D" id="1.10.10.10">
    <property type="entry name" value="Winged helix-like DNA-binding domain superfamily/Winged helix DNA-binding domain"/>
    <property type="match status" value="2"/>
</dbReference>
<dbReference type="Gene3D" id="3.40.50.300">
    <property type="entry name" value="P-loop containing nucleotide triphosphate hydrolases"/>
    <property type="match status" value="1"/>
</dbReference>
<dbReference type="InterPro" id="IPR036388">
    <property type="entry name" value="WH-like_DNA-bd_sf"/>
</dbReference>
<dbReference type="InterPro" id="IPR005158">
    <property type="entry name" value="BTAD"/>
</dbReference>
<feature type="region of interest" description="Disordered" evidence="5">
    <location>
        <begin position="270"/>
        <end position="307"/>
    </location>
</feature>
<dbReference type="GO" id="GO:0043531">
    <property type="term" value="F:ADP binding"/>
    <property type="evidence" value="ECO:0007669"/>
    <property type="project" value="InterPro"/>
</dbReference>
<organism evidence="7 8">
    <name type="scientific">Kitasatospora kifunensis</name>
    <name type="common">Streptomyces kifunensis</name>
    <dbReference type="NCBI Taxonomy" id="58351"/>
    <lineage>
        <taxon>Bacteria</taxon>
        <taxon>Bacillati</taxon>
        <taxon>Actinomycetota</taxon>
        <taxon>Actinomycetes</taxon>
        <taxon>Kitasatosporales</taxon>
        <taxon>Streptomycetaceae</taxon>
        <taxon>Kitasatospora</taxon>
    </lineage>
</organism>
<dbReference type="GO" id="GO:0003677">
    <property type="term" value="F:DNA binding"/>
    <property type="evidence" value="ECO:0007669"/>
    <property type="project" value="UniProtKB-UniRule"/>
</dbReference>
<dbReference type="Pfam" id="PF03704">
    <property type="entry name" value="BTAD"/>
    <property type="match status" value="1"/>
</dbReference>
<evidence type="ECO:0000256" key="1">
    <source>
        <dbReference type="ARBA" id="ARBA00005820"/>
    </source>
</evidence>
<feature type="DNA-binding region" description="OmpR/PhoB-type" evidence="4">
    <location>
        <begin position="13"/>
        <end position="114"/>
    </location>
</feature>
<evidence type="ECO:0000259" key="6">
    <source>
        <dbReference type="PROSITE" id="PS51755"/>
    </source>
</evidence>
<keyword evidence="8" id="KW-1185">Reference proteome</keyword>
<sequence>MDHQQGPPSGGVPAPARPGSCLRFGLLGPLTVQDSAGVALPLSSPKARALLAMLLLEPNQAVSRDRLTAALWGERPPATAPTSLNNHVVQLRRLLGIGCQGRLRTVAPGYLLQVDPEELDSELFVSHLEAARAARRQSDWQSVSYRTGAALALWRGTPLTDLPNLAEEALPYIQRLQELRLQALEWFMDAELELGHPHGLVPELNRLTAEYPLRECFHRQLMLALHRTDQRAEALAVYRRLRRTLVEELGIEPGPSVRAAHQELLRAEAGSNHRVRPPATASSAAPVPAPTTGEPAAGTASDAPSAVAAGAGLPRDVAGFTGRSEELERLLAACRAGTADDQVVGIHAVDGMPGVGKSALAIHAAHRLAADFPDGQIFLPLHAHTPGTPAVEPADALTALLLTIGVSPQQIPPDLDARANLWRSRLAGRRMLLLLDDARSSEQVRPLMPGTPGSLVLVTSRRRLPALGDAMPVTLNVLSPEEAATLFTATAGRPDLAPDQPAVIELVRLCGYLPLAIHLTAARLRHRPAWAVDDLVPDLAAAAGRLGALSAEDVSVAAAFDLSYRDLTPVQRRLFRRLGLYPGDDFDARAAAALDDSDLPTARRLLEELEDHHLVDEPVRGRYRMHDLIREHARALGAEDDATVRHAAVARLLDSYLATATEAGRHLAIRHPGGPSGAEPATEEAARAWLRNERGNLRAAVEYAAAHGHPGHAVRLPAALHDFLRSQGHWSQASALHKIALDAAQRTGDRLGEADALTHLGTFQRLTGEHEAGAEHLRRALELYQALGAPSGQATTLIQLGAMERTFGDNCRAREYFAQALTLAQGVRDRPGEAEAFSQLGILGRITGEYAEATEQATRALALFRELGNRTGQTAALSELSLIQQLTGDLTGAEDSLRQALELCRARDDRPGQAYALASLGSLQQLTGRYQEAGQTHRQALTLYQGLGNRIGHANALMALGAVRLVTGQYQAAEQDLQRASLMYHDLDEARGRMNTIAYLGVLQQATGRHEAAAVNLRRALALYQEQGDRLGESRVLAYLGDALLSTGDPVAAAQHLRQAQALCRERGDQAGLAEVHNLLGRLLTWTGEFEQAQAEFTTALHIARAAGSPLEETRALIGLGNGDLRAARTTEGLARLCQALAVARRLGVPEAAEIEAILADGRPTSAAAG</sequence>
<dbReference type="InterPro" id="IPR011990">
    <property type="entry name" value="TPR-like_helical_dom_sf"/>
</dbReference>
<dbReference type="SMART" id="SM00862">
    <property type="entry name" value="Trans_reg_C"/>
    <property type="match status" value="1"/>
</dbReference>
<evidence type="ECO:0000313" key="7">
    <source>
        <dbReference type="EMBL" id="MBB4921391.1"/>
    </source>
</evidence>
<dbReference type="PRINTS" id="PR00364">
    <property type="entry name" value="DISEASERSIST"/>
</dbReference>
<evidence type="ECO:0000256" key="4">
    <source>
        <dbReference type="PROSITE-ProRule" id="PRU01091"/>
    </source>
</evidence>
<dbReference type="GO" id="GO:0000160">
    <property type="term" value="P:phosphorelay signal transduction system"/>
    <property type="evidence" value="ECO:0007669"/>
    <property type="project" value="UniProtKB-KW"/>
</dbReference>
<gene>
    <name evidence="7" type="ORF">FHR34_000384</name>
</gene>
<dbReference type="SMART" id="SM00028">
    <property type="entry name" value="TPR"/>
    <property type="match status" value="9"/>
</dbReference>
<dbReference type="PROSITE" id="PS51755">
    <property type="entry name" value="OMPR_PHOB"/>
    <property type="match status" value="1"/>
</dbReference>
<protein>
    <submittedName>
        <fullName evidence="7">DNA-binding SARP family transcriptional activator/tetratricopeptide (TPR) repeat protein</fullName>
    </submittedName>
</protein>
<dbReference type="InterPro" id="IPR019734">
    <property type="entry name" value="TPR_rpt"/>
</dbReference>
<feature type="compositionally biased region" description="Low complexity" evidence="5">
    <location>
        <begin position="277"/>
        <end position="307"/>
    </location>
</feature>
<dbReference type="InterPro" id="IPR001867">
    <property type="entry name" value="OmpR/PhoB-type_DNA-bd"/>
</dbReference>
<name>A0A7W7VSP0_KITKI</name>
<dbReference type="PANTHER" id="PTHR47691:SF3">
    <property type="entry name" value="HTH-TYPE TRANSCRIPTIONAL REGULATOR RV0890C-RELATED"/>
    <property type="match status" value="1"/>
</dbReference>
<dbReference type="SUPFAM" id="SSF46894">
    <property type="entry name" value="C-terminal effector domain of the bipartite response regulators"/>
    <property type="match status" value="1"/>
</dbReference>
<evidence type="ECO:0000256" key="3">
    <source>
        <dbReference type="ARBA" id="ARBA00023125"/>
    </source>
</evidence>
<reference evidence="7 8" key="1">
    <citation type="submission" date="2020-08" db="EMBL/GenBank/DDBJ databases">
        <title>Sequencing the genomes of 1000 actinobacteria strains.</title>
        <authorList>
            <person name="Klenk H.-P."/>
        </authorList>
    </citation>
    <scope>NUCLEOTIDE SEQUENCE [LARGE SCALE GENOMIC DNA]</scope>
    <source>
        <strain evidence="7 8">DSM 41654</strain>
    </source>
</reference>
<dbReference type="Proteomes" id="UP000540506">
    <property type="component" value="Unassembled WGS sequence"/>
</dbReference>
<proteinExistence type="inferred from homology"/>
<dbReference type="Pfam" id="PF13424">
    <property type="entry name" value="TPR_12"/>
    <property type="match status" value="3"/>
</dbReference>
<accession>A0A7W7VSP0</accession>
<dbReference type="Pfam" id="PF00486">
    <property type="entry name" value="Trans_reg_C"/>
    <property type="match status" value="1"/>
</dbReference>
<evidence type="ECO:0000256" key="2">
    <source>
        <dbReference type="ARBA" id="ARBA00023012"/>
    </source>
</evidence>
<keyword evidence="3 4" id="KW-0238">DNA-binding</keyword>
<evidence type="ECO:0000313" key="8">
    <source>
        <dbReference type="Proteomes" id="UP000540506"/>
    </source>
</evidence>
<dbReference type="SUPFAM" id="SSF48452">
    <property type="entry name" value="TPR-like"/>
    <property type="match status" value="4"/>
</dbReference>
<dbReference type="InterPro" id="IPR016032">
    <property type="entry name" value="Sig_transdc_resp-reg_C-effctor"/>
</dbReference>
<comment type="similarity">
    <text evidence="1">Belongs to the AfsR/DnrI/RedD regulatory family.</text>
</comment>
<dbReference type="SMART" id="SM01043">
    <property type="entry name" value="BTAD"/>
    <property type="match status" value="1"/>
</dbReference>
<dbReference type="InterPro" id="IPR027417">
    <property type="entry name" value="P-loop_NTPase"/>
</dbReference>
<dbReference type="PANTHER" id="PTHR47691">
    <property type="entry name" value="REGULATOR-RELATED"/>
    <property type="match status" value="1"/>
</dbReference>
<dbReference type="Gene3D" id="1.25.40.10">
    <property type="entry name" value="Tetratricopeptide repeat domain"/>
    <property type="match status" value="3"/>
</dbReference>
<dbReference type="CDD" id="cd15831">
    <property type="entry name" value="BTAD"/>
    <property type="match status" value="1"/>
</dbReference>
<comment type="caution">
    <text evidence="7">The sequence shown here is derived from an EMBL/GenBank/DDBJ whole genome shotgun (WGS) entry which is preliminary data.</text>
</comment>
<dbReference type="AlphaFoldDB" id="A0A7W7VSP0"/>
<keyword evidence="2" id="KW-0902">Two-component regulatory system</keyword>
<dbReference type="EMBL" id="JACHJV010000001">
    <property type="protein sequence ID" value="MBB4921391.1"/>
    <property type="molecule type" value="Genomic_DNA"/>
</dbReference>
<feature type="domain" description="OmpR/PhoB-type" evidence="6">
    <location>
        <begin position="13"/>
        <end position="114"/>
    </location>
</feature>